<accession>A0A7W9WXI9</accession>
<gene>
    <name evidence="1" type="ORF">HD842_000651</name>
</gene>
<name>A0A7W9WXI9_9BURK</name>
<sequence>MNIRKNFEALFLAVVALGLVGSYVTASERPITIAASTAPALDMASIQTVVVSAPRLAATL</sequence>
<dbReference type="RefSeq" id="WP_183550899.1">
    <property type="nucleotide sequence ID" value="NZ_JACHBX010000001.1"/>
</dbReference>
<evidence type="ECO:0000313" key="2">
    <source>
        <dbReference type="Proteomes" id="UP000540787"/>
    </source>
</evidence>
<dbReference type="Proteomes" id="UP000540787">
    <property type="component" value="Unassembled WGS sequence"/>
</dbReference>
<proteinExistence type="predicted"/>
<organism evidence="1 2">
    <name type="scientific">Massilia aurea</name>
    <dbReference type="NCBI Taxonomy" id="373040"/>
    <lineage>
        <taxon>Bacteria</taxon>
        <taxon>Pseudomonadati</taxon>
        <taxon>Pseudomonadota</taxon>
        <taxon>Betaproteobacteria</taxon>
        <taxon>Burkholderiales</taxon>
        <taxon>Oxalobacteraceae</taxon>
        <taxon>Telluria group</taxon>
        <taxon>Massilia</taxon>
    </lineage>
</organism>
<dbReference type="EMBL" id="JACHBX010000001">
    <property type="protein sequence ID" value="MBB6132540.1"/>
    <property type="molecule type" value="Genomic_DNA"/>
</dbReference>
<reference evidence="1 2" key="1">
    <citation type="submission" date="2020-08" db="EMBL/GenBank/DDBJ databases">
        <title>The Agave Microbiome: Exploring the role of microbial communities in plant adaptations to desert environments.</title>
        <authorList>
            <person name="Partida-Martinez L.P."/>
        </authorList>
    </citation>
    <scope>NUCLEOTIDE SEQUENCE [LARGE SCALE GENOMIC DNA]</scope>
    <source>
        <strain evidence="1 2">AT3.2</strain>
    </source>
</reference>
<protein>
    <submittedName>
        <fullName evidence="1">Uncharacterized protein</fullName>
    </submittedName>
</protein>
<evidence type="ECO:0000313" key="1">
    <source>
        <dbReference type="EMBL" id="MBB6132540.1"/>
    </source>
</evidence>
<keyword evidence="2" id="KW-1185">Reference proteome</keyword>
<dbReference type="AlphaFoldDB" id="A0A7W9WXI9"/>
<comment type="caution">
    <text evidence="1">The sequence shown here is derived from an EMBL/GenBank/DDBJ whole genome shotgun (WGS) entry which is preliminary data.</text>
</comment>